<feature type="chain" id="PRO_5046850723" description="SLH domain-containing protein" evidence="1">
    <location>
        <begin position="23"/>
        <end position="218"/>
    </location>
</feature>
<gene>
    <name evidence="3" type="ORF">MU1_42480</name>
</gene>
<reference evidence="3 4" key="1">
    <citation type="submission" date="2023-03" db="EMBL/GenBank/DDBJ databases">
        <title>Draft genome sequence of the bacteria which degrade cell wall of Tricholomamatutake.</title>
        <authorList>
            <person name="Konishi Y."/>
            <person name="Fukuta Y."/>
            <person name="Shirasaka N."/>
        </authorList>
    </citation>
    <scope>NUCLEOTIDE SEQUENCE [LARGE SCALE GENOMIC DNA]</scope>
    <source>
        <strain evidence="4">mu1</strain>
    </source>
</reference>
<dbReference type="RefSeq" id="WP_284240670.1">
    <property type="nucleotide sequence ID" value="NZ_BSSQ01000016.1"/>
</dbReference>
<accession>A0ABQ6GJV4</accession>
<feature type="domain" description="SLH" evidence="2">
    <location>
        <begin position="150"/>
        <end position="213"/>
    </location>
</feature>
<evidence type="ECO:0000256" key="1">
    <source>
        <dbReference type="SAM" id="SignalP"/>
    </source>
</evidence>
<evidence type="ECO:0000313" key="3">
    <source>
        <dbReference type="EMBL" id="GLX69902.1"/>
    </source>
</evidence>
<sequence>MMNRWKAAWTLLIGIGCLLAFALTGYAAAPQSAYDEAEQSWAAPALKEWLDLGWLQGYPDGTLKPDLPVTRAEMVSMINRAFALTDTASFSYQDVRVSDWFYADFAKAVGAGYIPEGGNGSIRPQQIITREEAALMLATFVQLELPREKQTSFTDNDQIKEANQGAVANLAEKDIVRGYPDGSFHPTEPVTRASAVSMIDRLLKSGIGQQSEMDDSIK</sequence>
<dbReference type="PROSITE" id="PS51272">
    <property type="entry name" value="SLH"/>
    <property type="match status" value="3"/>
</dbReference>
<dbReference type="Pfam" id="PF00395">
    <property type="entry name" value="SLH"/>
    <property type="match status" value="3"/>
</dbReference>
<feature type="signal peptide" evidence="1">
    <location>
        <begin position="1"/>
        <end position="22"/>
    </location>
</feature>
<dbReference type="InterPro" id="IPR001119">
    <property type="entry name" value="SLH_dom"/>
</dbReference>
<dbReference type="PANTHER" id="PTHR43308">
    <property type="entry name" value="OUTER MEMBRANE PROTEIN ALPHA-RELATED"/>
    <property type="match status" value="1"/>
</dbReference>
<organism evidence="3 4">
    <name type="scientific">Paenibacillus glycanilyticus</name>
    <dbReference type="NCBI Taxonomy" id="126569"/>
    <lineage>
        <taxon>Bacteria</taxon>
        <taxon>Bacillati</taxon>
        <taxon>Bacillota</taxon>
        <taxon>Bacilli</taxon>
        <taxon>Bacillales</taxon>
        <taxon>Paenibacillaceae</taxon>
        <taxon>Paenibacillus</taxon>
    </lineage>
</organism>
<evidence type="ECO:0000259" key="2">
    <source>
        <dbReference type="PROSITE" id="PS51272"/>
    </source>
</evidence>
<feature type="domain" description="SLH" evidence="2">
    <location>
        <begin position="93"/>
        <end position="149"/>
    </location>
</feature>
<keyword evidence="4" id="KW-1185">Reference proteome</keyword>
<proteinExistence type="predicted"/>
<keyword evidence="1" id="KW-0732">Signal</keyword>
<dbReference type="EMBL" id="BSSQ01000016">
    <property type="protein sequence ID" value="GLX69902.1"/>
    <property type="molecule type" value="Genomic_DNA"/>
</dbReference>
<evidence type="ECO:0000313" key="4">
    <source>
        <dbReference type="Proteomes" id="UP001157114"/>
    </source>
</evidence>
<protein>
    <recommendedName>
        <fullName evidence="2">SLH domain-containing protein</fullName>
    </recommendedName>
</protein>
<dbReference type="Proteomes" id="UP001157114">
    <property type="component" value="Unassembled WGS sequence"/>
</dbReference>
<dbReference type="PANTHER" id="PTHR43308:SF5">
    <property type="entry name" value="S-LAYER PROTEIN _ PEPTIDOGLYCAN ENDO-BETA-N-ACETYLGLUCOSAMINIDASE"/>
    <property type="match status" value="1"/>
</dbReference>
<name>A0ABQ6GJV4_9BACL</name>
<comment type="caution">
    <text evidence="3">The sequence shown here is derived from an EMBL/GenBank/DDBJ whole genome shotgun (WGS) entry which is preliminary data.</text>
</comment>
<feature type="domain" description="SLH" evidence="2">
    <location>
        <begin position="29"/>
        <end position="92"/>
    </location>
</feature>
<dbReference type="PROSITE" id="PS51257">
    <property type="entry name" value="PROKAR_LIPOPROTEIN"/>
    <property type="match status" value="1"/>
</dbReference>
<dbReference type="InterPro" id="IPR051465">
    <property type="entry name" value="Cell_Envelope_Struct_Comp"/>
</dbReference>